<dbReference type="UniPathway" id="UPA00098">
    <property type="reaction ID" value="UER00360"/>
</dbReference>
<dbReference type="SUPFAM" id="SSF53720">
    <property type="entry name" value="ALDH-like"/>
    <property type="match status" value="1"/>
</dbReference>
<dbReference type="InterPro" id="IPR016162">
    <property type="entry name" value="Ald_DH_N"/>
</dbReference>
<dbReference type="NCBIfam" id="TIGR00407">
    <property type="entry name" value="proA"/>
    <property type="match status" value="1"/>
</dbReference>
<dbReference type="FunFam" id="3.40.309.10:FF:000006">
    <property type="entry name" value="Gamma-glutamyl phosphate reductase"/>
    <property type="match status" value="1"/>
</dbReference>
<dbReference type="RefSeq" id="WP_141200672.1">
    <property type="nucleotide sequence ID" value="NZ_CP041186.1"/>
</dbReference>
<dbReference type="OrthoDB" id="9809970at2"/>
<evidence type="ECO:0000256" key="6">
    <source>
        <dbReference type="ARBA" id="ARBA00049024"/>
    </source>
</evidence>
<dbReference type="Gene3D" id="3.40.309.10">
    <property type="entry name" value="Aldehyde Dehydrogenase, Chain A, domain 2"/>
    <property type="match status" value="1"/>
</dbReference>
<dbReference type="InterPro" id="IPR000965">
    <property type="entry name" value="GPR_dom"/>
</dbReference>
<dbReference type="AlphaFoldDB" id="A0A4Y6Q0W2"/>
<dbReference type="PIRSF" id="PIRSF000151">
    <property type="entry name" value="GPR"/>
    <property type="match status" value="1"/>
</dbReference>
<comment type="subcellular location">
    <subcellularLocation>
        <location evidence="7">Cytoplasm</location>
    </subcellularLocation>
</comment>
<keyword evidence="9" id="KW-1185">Reference proteome</keyword>
<dbReference type="GO" id="GO:0004350">
    <property type="term" value="F:glutamate-5-semialdehyde dehydrogenase activity"/>
    <property type="evidence" value="ECO:0007669"/>
    <property type="project" value="UniProtKB-UniRule"/>
</dbReference>
<dbReference type="CDD" id="cd07079">
    <property type="entry name" value="ALDH_F18-19_ProA-GPR"/>
    <property type="match status" value="1"/>
</dbReference>
<reference evidence="8 9" key="1">
    <citation type="submission" date="2019-06" db="EMBL/GenBank/DDBJ databases">
        <title>Persicimonas caeni gen. nov., sp. nov., a predatory bacterium isolated from solar saltern.</title>
        <authorList>
            <person name="Wang S."/>
        </authorList>
    </citation>
    <scope>NUCLEOTIDE SEQUENCE [LARGE SCALE GENOMIC DNA]</scope>
    <source>
        <strain evidence="8 9">YN101</strain>
    </source>
</reference>
<evidence type="ECO:0000256" key="7">
    <source>
        <dbReference type="HAMAP-Rule" id="MF_00412"/>
    </source>
</evidence>
<name>A0A4Y6Q0W2_PERCE</name>
<evidence type="ECO:0000313" key="8">
    <source>
        <dbReference type="EMBL" id="QDG54228.1"/>
    </source>
</evidence>
<keyword evidence="2 7" id="KW-0028">Amino-acid biosynthesis</keyword>
<keyword evidence="7" id="KW-0963">Cytoplasm</keyword>
<dbReference type="HAMAP" id="MF_00412">
    <property type="entry name" value="ProA"/>
    <property type="match status" value="1"/>
</dbReference>
<evidence type="ECO:0000256" key="1">
    <source>
        <dbReference type="ARBA" id="ARBA00004985"/>
    </source>
</evidence>
<sequence length="434" mass="47200">MPDATKSVRFEKLHSTARRVRQSARLLAFQPSSAKNDALSKIATALRDQTEAILEANRQDLANGRAKGLDEAFLDRLELTPARIDKMASDVEEIIALGDPVGRVESTWVRPNGLRVGRRRIPLGVIGIIYESRPNVTSDAAALCIKSGNGVLLKGGSDAFASNRAVYKAILAGLEASALPEGARHAVGFVDTTDRGAVQEMLRLSDDIDVIIPRGGKGLIRFVTEHSRIPVIKHDEGVCHVVIDGSARREVVDPIVLNAKTQRPGVCNAMETLLVLDNAVKTHLGRALDRLADAGVKLHLCERAFEVAEQSGLDANTYDHATAEHYRTEFLSLELAVRVVEDLSEAIGHINEYGSHHTESLLTEDYSQSERFQREVDSSVVMINASTRFSDGNQLGLGAEIGISTTKMHAYGPMGIDELTTTKFVVLGDGQIRQ</sequence>
<keyword evidence="5 7" id="KW-0560">Oxidoreductase</keyword>
<dbReference type="PANTHER" id="PTHR11063:SF8">
    <property type="entry name" value="DELTA-1-PYRROLINE-5-CARBOXYLATE SYNTHASE"/>
    <property type="match status" value="1"/>
</dbReference>
<evidence type="ECO:0000256" key="5">
    <source>
        <dbReference type="ARBA" id="ARBA00023002"/>
    </source>
</evidence>
<proteinExistence type="inferred from homology"/>
<keyword evidence="4 7" id="KW-0521">NADP</keyword>
<protein>
    <recommendedName>
        <fullName evidence="7">Gamma-glutamyl phosphate reductase</fullName>
        <shortName evidence="7">GPR</shortName>
        <ecNumber evidence="7">1.2.1.41</ecNumber>
    </recommendedName>
    <alternativeName>
        <fullName evidence="7">Glutamate-5-semialdehyde dehydrogenase</fullName>
    </alternativeName>
    <alternativeName>
        <fullName evidence="7">Glutamyl-gamma-semialdehyde dehydrogenase</fullName>
        <shortName evidence="7">GSA dehydrogenase</shortName>
    </alternativeName>
</protein>
<dbReference type="InterPro" id="IPR016161">
    <property type="entry name" value="Ald_DH/histidinol_DH"/>
</dbReference>
<comment type="pathway">
    <text evidence="1 7">Amino-acid biosynthesis; L-proline biosynthesis; L-glutamate 5-semialdehyde from L-glutamate: step 2/2.</text>
</comment>
<dbReference type="GO" id="GO:0005737">
    <property type="term" value="C:cytoplasm"/>
    <property type="evidence" value="ECO:0007669"/>
    <property type="project" value="UniProtKB-SubCell"/>
</dbReference>
<dbReference type="EC" id="1.2.1.41" evidence="7"/>
<dbReference type="EMBL" id="CP041186">
    <property type="protein sequence ID" value="QDG54228.1"/>
    <property type="molecule type" value="Genomic_DNA"/>
</dbReference>
<dbReference type="NCBIfam" id="NF001221">
    <property type="entry name" value="PRK00197.1"/>
    <property type="match status" value="1"/>
</dbReference>
<evidence type="ECO:0000256" key="4">
    <source>
        <dbReference type="ARBA" id="ARBA00022857"/>
    </source>
</evidence>
<evidence type="ECO:0000256" key="2">
    <source>
        <dbReference type="ARBA" id="ARBA00022605"/>
    </source>
</evidence>
<accession>A0A4Y6Q0W2</accession>
<comment type="similarity">
    <text evidence="7">Belongs to the gamma-glutamyl phosphate reductase family.</text>
</comment>
<evidence type="ECO:0000256" key="3">
    <source>
        <dbReference type="ARBA" id="ARBA00022650"/>
    </source>
</evidence>
<evidence type="ECO:0000313" key="9">
    <source>
        <dbReference type="Proteomes" id="UP000315995"/>
    </source>
</evidence>
<dbReference type="GO" id="GO:0055129">
    <property type="term" value="P:L-proline biosynthetic process"/>
    <property type="evidence" value="ECO:0007669"/>
    <property type="project" value="UniProtKB-UniRule"/>
</dbReference>
<organism evidence="8 9">
    <name type="scientific">Persicimonas caeni</name>
    <dbReference type="NCBI Taxonomy" id="2292766"/>
    <lineage>
        <taxon>Bacteria</taxon>
        <taxon>Deltaproteobacteria</taxon>
        <taxon>Bradymonadales</taxon>
        <taxon>Bradymonadaceae</taxon>
        <taxon>Persicimonas</taxon>
    </lineage>
</organism>
<keyword evidence="3 7" id="KW-0641">Proline biosynthesis</keyword>
<dbReference type="GO" id="GO:0050661">
    <property type="term" value="F:NADP binding"/>
    <property type="evidence" value="ECO:0007669"/>
    <property type="project" value="InterPro"/>
</dbReference>
<dbReference type="InterPro" id="IPR016163">
    <property type="entry name" value="Ald_DH_C"/>
</dbReference>
<dbReference type="Gene3D" id="3.40.605.10">
    <property type="entry name" value="Aldehyde Dehydrogenase, Chain A, domain 1"/>
    <property type="match status" value="1"/>
</dbReference>
<comment type="function">
    <text evidence="7">Catalyzes the NADPH-dependent reduction of L-glutamate 5-phosphate into L-glutamate 5-semialdehyde and phosphate. The product spontaneously undergoes cyclization to form 1-pyrroline-5-carboxylate.</text>
</comment>
<dbReference type="Proteomes" id="UP000315995">
    <property type="component" value="Chromosome"/>
</dbReference>
<comment type="catalytic activity">
    <reaction evidence="6 7">
        <text>L-glutamate 5-semialdehyde + phosphate + NADP(+) = L-glutamyl 5-phosphate + NADPH + H(+)</text>
        <dbReference type="Rhea" id="RHEA:19541"/>
        <dbReference type="ChEBI" id="CHEBI:15378"/>
        <dbReference type="ChEBI" id="CHEBI:43474"/>
        <dbReference type="ChEBI" id="CHEBI:57783"/>
        <dbReference type="ChEBI" id="CHEBI:58066"/>
        <dbReference type="ChEBI" id="CHEBI:58274"/>
        <dbReference type="ChEBI" id="CHEBI:58349"/>
        <dbReference type="EC" id="1.2.1.41"/>
    </reaction>
</comment>
<gene>
    <name evidence="7" type="primary">proA</name>
    <name evidence="8" type="ORF">FIV42_26835</name>
</gene>
<dbReference type="InterPro" id="IPR012134">
    <property type="entry name" value="Glu-5-SA_DH"/>
</dbReference>
<dbReference type="PANTHER" id="PTHR11063">
    <property type="entry name" value="GLUTAMATE SEMIALDEHYDE DEHYDROGENASE"/>
    <property type="match status" value="1"/>
</dbReference>
<accession>A0A5B8YIH5</accession>